<evidence type="ECO:0000313" key="7">
    <source>
        <dbReference type="EMBL" id="KAJ5472822.1"/>
    </source>
</evidence>
<evidence type="ECO:0000256" key="4">
    <source>
        <dbReference type="SAM" id="MobiDB-lite"/>
    </source>
</evidence>
<feature type="compositionally biased region" description="Low complexity" evidence="4">
    <location>
        <begin position="701"/>
        <end position="716"/>
    </location>
</feature>
<feature type="transmembrane region" description="Helical" evidence="5">
    <location>
        <begin position="57"/>
        <end position="79"/>
    </location>
</feature>
<dbReference type="Pfam" id="PF12796">
    <property type="entry name" value="Ank_2"/>
    <property type="match status" value="3"/>
</dbReference>
<keyword evidence="6" id="KW-0732">Signal</keyword>
<feature type="region of interest" description="Disordered" evidence="4">
    <location>
        <begin position="425"/>
        <end position="460"/>
    </location>
</feature>
<protein>
    <submittedName>
        <fullName evidence="7">Uncharacterized protein</fullName>
    </submittedName>
</protein>
<dbReference type="InterPro" id="IPR002110">
    <property type="entry name" value="Ankyrin_rpt"/>
</dbReference>
<feature type="compositionally biased region" description="Low complexity" evidence="4">
    <location>
        <begin position="431"/>
        <end position="452"/>
    </location>
</feature>
<comment type="caution">
    <text evidence="7">The sequence shown here is derived from an EMBL/GenBank/DDBJ whole genome shotgun (WGS) entry which is preliminary data.</text>
</comment>
<accession>A0A9X0BMZ5</accession>
<dbReference type="InterPro" id="IPR036770">
    <property type="entry name" value="Ankyrin_rpt-contain_sf"/>
</dbReference>
<dbReference type="EMBL" id="JAPWDO010000004">
    <property type="protein sequence ID" value="KAJ5472822.1"/>
    <property type="molecule type" value="Genomic_DNA"/>
</dbReference>
<feature type="transmembrane region" description="Helical" evidence="5">
    <location>
        <begin position="340"/>
        <end position="357"/>
    </location>
</feature>
<keyword evidence="5" id="KW-0472">Membrane</keyword>
<gene>
    <name evidence="7" type="ORF">N7530_006823</name>
</gene>
<reference evidence="7" key="1">
    <citation type="submission" date="2022-12" db="EMBL/GenBank/DDBJ databases">
        <authorList>
            <person name="Petersen C."/>
        </authorList>
    </citation>
    <scope>NUCLEOTIDE SEQUENCE</scope>
    <source>
        <strain evidence="7">IBT 17660</strain>
    </source>
</reference>
<feature type="repeat" description="ANK" evidence="3">
    <location>
        <begin position="1140"/>
        <end position="1164"/>
    </location>
</feature>
<feature type="repeat" description="ANK" evidence="3">
    <location>
        <begin position="1273"/>
        <end position="1297"/>
    </location>
</feature>
<evidence type="ECO:0000256" key="5">
    <source>
        <dbReference type="SAM" id="Phobius"/>
    </source>
</evidence>
<feature type="repeat" description="ANK" evidence="3">
    <location>
        <begin position="1107"/>
        <end position="1139"/>
    </location>
</feature>
<dbReference type="SUPFAM" id="SSF48403">
    <property type="entry name" value="Ankyrin repeat"/>
    <property type="match status" value="1"/>
</dbReference>
<feature type="repeat" description="ANK" evidence="3">
    <location>
        <begin position="1207"/>
        <end position="1239"/>
    </location>
</feature>
<feature type="signal peptide" evidence="6">
    <location>
        <begin position="1"/>
        <end position="18"/>
    </location>
</feature>
<dbReference type="SMART" id="SM00248">
    <property type="entry name" value="ANK"/>
    <property type="match status" value="10"/>
</dbReference>
<keyword evidence="5" id="KW-0812">Transmembrane</keyword>
<feature type="chain" id="PRO_5040827971" evidence="6">
    <location>
        <begin position="19"/>
        <end position="1344"/>
    </location>
</feature>
<dbReference type="Gene3D" id="1.25.40.20">
    <property type="entry name" value="Ankyrin repeat-containing domain"/>
    <property type="match status" value="4"/>
</dbReference>
<feature type="repeat" description="ANK" evidence="3">
    <location>
        <begin position="1074"/>
        <end position="1106"/>
    </location>
</feature>
<dbReference type="PROSITE" id="PS50297">
    <property type="entry name" value="ANK_REP_REGION"/>
    <property type="match status" value="6"/>
</dbReference>
<reference evidence="7" key="2">
    <citation type="journal article" date="2023" name="IMA Fungus">
        <title>Comparative genomic study of the Penicillium genus elucidates a diverse pangenome and 15 lateral gene transfer events.</title>
        <authorList>
            <person name="Petersen C."/>
            <person name="Sorensen T."/>
            <person name="Nielsen M.R."/>
            <person name="Sondergaard T.E."/>
            <person name="Sorensen J.L."/>
            <person name="Fitzpatrick D.A."/>
            <person name="Frisvad J.C."/>
            <person name="Nielsen K.L."/>
        </authorList>
    </citation>
    <scope>NUCLEOTIDE SEQUENCE</scope>
    <source>
        <strain evidence="7">IBT 17660</strain>
    </source>
</reference>
<evidence type="ECO:0000313" key="8">
    <source>
        <dbReference type="Proteomes" id="UP001147760"/>
    </source>
</evidence>
<dbReference type="PROSITE" id="PS50088">
    <property type="entry name" value="ANK_REPEAT"/>
    <property type="match status" value="8"/>
</dbReference>
<name>A0A9X0BMZ5_9EURO</name>
<dbReference type="OrthoDB" id="7464126at2759"/>
<organism evidence="7 8">
    <name type="scientific">Penicillium desertorum</name>
    <dbReference type="NCBI Taxonomy" id="1303715"/>
    <lineage>
        <taxon>Eukaryota</taxon>
        <taxon>Fungi</taxon>
        <taxon>Dikarya</taxon>
        <taxon>Ascomycota</taxon>
        <taxon>Pezizomycotina</taxon>
        <taxon>Eurotiomycetes</taxon>
        <taxon>Eurotiomycetidae</taxon>
        <taxon>Eurotiales</taxon>
        <taxon>Aspergillaceae</taxon>
        <taxon>Penicillium</taxon>
    </lineage>
</organism>
<feature type="repeat" description="ANK" evidence="3">
    <location>
        <begin position="1240"/>
        <end position="1272"/>
    </location>
</feature>
<feature type="transmembrane region" description="Helical" evidence="5">
    <location>
        <begin position="252"/>
        <end position="276"/>
    </location>
</feature>
<feature type="repeat" description="ANK" evidence="3">
    <location>
        <begin position="1007"/>
        <end position="1039"/>
    </location>
</feature>
<sequence>MFPNVLFAILVALPVARAGGWDDFSNNLATDLAPFLSLFGEQITKQYLSESVRPNDYFIFAMGLMGILTGIVSTIRVCGSPSLRAFIGRAQEGAGNAEAELCTSTSRDVCELYNNGGIARVFGRPKILEVVHDPDHNFREANDHTAGIYTFQEFIKRERGKELWKKEEPGTGMALWPWKARRKDTESAEPNTPFTTYAPNLSLNIGIYKQPKHVFLAIALAGLILQVGVLVFASVATYYLKWGNNDNPPESYACPLVIIGTVLVCGGMFHCAFLIGESTKEEVWCRQEDIEDRSSMYWIQPGGQIIGDQTFDPFSHTDCDNKLKKYMTSRRNNGLQQPKLQVWVAVGITLSGFILQFTGLRGIHSAVSVAQLGVTMVMSVARAALRMKRLKSGDNCFEKFPDEVLGHELDWLALRIGRVVIEEDMKGQPDSSSSVSLPSSTSLKGSSTPPSTNDQPRHFWRFCGAPDTKKMSLKHPSPNDSQNAAAIVLAYRTRLASLTDSSTPSTAPARNFKDEMVEVRNVSRQLGSLIEAAVKVIVSKAELKTEVKAAWESKTQQESMESSSMFWGINCTLGGMGNDTTKTHTIYLKLIQDLEAPGSPWILQNKLELEGILGLWVWSLKSDLATEIKDSETGLLRSMALDVQPRRIVPTDKSIRTDLEMWLGDDLNIITDREYARDTKFADPGDASTIWKRAGHQDTATSSKSPSPSTTQPNQQNVRFFGRSATPRSQIQDAQISSFSSAAIQGSLVSACAQEVFASFFASILEIVDDIGAIDIKEAETFGLGNGLVAEIITLFAEMRLGSRQEALVCVIPSVLPHLKVPSASKALAAAKKTANQKRHDNEWERAESVLRWAWRICMNSQHSGTTATEPKDHKLSKEATVSLCELHRWALLNESTRSFGEKGLSSLENQKATNSVSACEATWEVIDCYVAIKNDVPQHEFTDADLLAAMEEGDLLTALVVLTHPPSKMESKTKGEALCMAASHGWTEVVLTLLELNGEADFQDKFRRTPLSYAAENGKVGVVKELLDWGVFPNSQDDQHITPLLYASKAGSDEVVALLLRDIRVLPDQRDKNQRTPLREAAARGYEAIVQRLLDSGVDPNTKDSAGLTPLWYATVGGYEAIVERLLDSGVDPDTKNSAGLTPLWYAMQNGHEAIIKRLLDTGKVHPIVKDRWGKTPMLYATAGGHDAIVQRLLDSWVDPNTKDDNGWTPLLYAAAAGHEAIVKRLLDSGVDPNTKDSAGLTPLWCATAGGHEAIVKRLLDSGVDPDTKNSAGRTPLLCAVERGHEAIVKRLLDTGKVDPEAEDIDRKTPLSKAIEKGNKSIVNLMQEAMKKKCPDLYIGRCL</sequence>
<feature type="repeat" description="ANK" evidence="3">
    <location>
        <begin position="1174"/>
        <end position="1206"/>
    </location>
</feature>
<keyword evidence="1" id="KW-0677">Repeat</keyword>
<dbReference type="PANTHER" id="PTHR24198:SF165">
    <property type="entry name" value="ANKYRIN REPEAT-CONTAINING PROTEIN-RELATED"/>
    <property type="match status" value="1"/>
</dbReference>
<keyword evidence="8" id="KW-1185">Reference proteome</keyword>
<keyword evidence="5" id="KW-1133">Transmembrane helix</keyword>
<evidence type="ECO:0000256" key="2">
    <source>
        <dbReference type="ARBA" id="ARBA00023043"/>
    </source>
</evidence>
<evidence type="ECO:0000256" key="3">
    <source>
        <dbReference type="PROSITE-ProRule" id="PRU00023"/>
    </source>
</evidence>
<dbReference type="PANTHER" id="PTHR24198">
    <property type="entry name" value="ANKYRIN REPEAT AND PROTEIN KINASE DOMAIN-CONTAINING PROTEIN"/>
    <property type="match status" value="1"/>
</dbReference>
<dbReference type="Pfam" id="PF00023">
    <property type="entry name" value="Ank"/>
    <property type="match status" value="1"/>
</dbReference>
<proteinExistence type="predicted"/>
<keyword evidence="2 3" id="KW-0040">ANK repeat</keyword>
<feature type="transmembrane region" description="Helical" evidence="5">
    <location>
        <begin position="214"/>
        <end position="240"/>
    </location>
</feature>
<evidence type="ECO:0000256" key="1">
    <source>
        <dbReference type="ARBA" id="ARBA00022737"/>
    </source>
</evidence>
<dbReference type="Proteomes" id="UP001147760">
    <property type="component" value="Unassembled WGS sequence"/>
</dbReference>
<feature type="region of interest" description="Disordered" evidence="4">
    <location>
        <begin position="694"/>
        <end position="716"/>
    </location>
</feature>
<evidence type="ECO:0000256" key="6">
    <source>
        <dbReference type="SAM" id="SignalP"/>
    </source>
</evidence>